<name>A0ABV0VFZ8_9TELE</name>
<sequence>MVDKYLLIKKDDKLRPRRRHRNQGDSKGEPNNKEQKNAENRNLRTTEVKRTTIITNLKLTACFWHSSGGTFDHYAEQDLFLNKQPQDLLTVITFGAFSGYIINVQG</sequence>
<gene>
    <name evidence="2" type="ORF">ILYODFUR_021948</name>
</gene>
<comment type="caution">
    <text evidence="2">The sequence shown here is derived from an EMBL/GenBank/DDBJ whole genome shotgun (WGS) entry which is preliminary data.</text>
</comment>
<evidence type="ECO:0000313" key="2">
    <source>
        <dbReference type="EMBL" id="MEQ2256200.1"/>
    </source>
</evidence>
<keyword evidence="3" id="KW-1185">Reference proteome</keyword>
<protein>
    <submittedName>
        <fullName evidence="2">Uncharacterized protein</fullName>
    </submittedName>
</protein>
<dbReference type="EMBL" id="JAHRIQ010106652">
    <property type="protein sequence ID" value="MEQ2256200.1"/>
    <property type="molecule type" value="Genomic_DNA"/>
</dbReference>
<dbReference type="Proteomes" id="UP001482620">
    <property type="component" value="Unassembled WGS sequence"/>
</dbReference>
<evidence type="ECO:0000313" key="3">
    <source>
        <dbReference type="Proteomes" id="UP001482620"/>
    </source>
</evidence>
<feature type="compositionally biased region" description="Basic and acidic residues" evidence="1">
    <location>
        <begin position="1"/>
        <end position="14"/>
    </location>
</feature>
<feature type="compositionally biased region" description="Basic and acidic residues" evidence="1">
    <location>
        <begin position="22"/>
        <end position="46"/>
    </location>
</feature>
<evidence type="ECO:0000256" key="1">
    <source>
        <dbReference type="SAM" id="MobiDB-lite"/>
    </source>
</evidence>
<feature type="region of interest" description="Disordered" evidence="1">
    <location>
        <begin position="1"/>
        <end position="46"/>
    </location>
</feature>
<accession>A0ABV0VFZ8</accession>
<organism evidence="2 3">
    <name type="scientific">Ilyodon furcidens</name>
    <name type="common">goldbreast splitfin</name>
    <dbReference type="NCBI Taxonomy" id="33524"/>
    <lineage>
        <taxon>Eukaryota</taxon>
        <taxon>Metazoa</taxon>
        <taxon>Chordata</taxon>
        <taxon>Craniata</taxon>
        <taxon>Vertebrata</taxon>
        <taxon>Euteleostomi</taxon>
        <taxon>Actinopterygii</taxon>
        <taxon>Neopterygii</taxon>
        <taxon>Teleostei</taxon>
        <taxon>Neoteleostei</taxon>
        <taxon>Acanthomorphata</taxon>
        <taxon>Ovalentaria</taxon>
        <taxon>Atherinomorphae</taxon>
        <taxon>Cyprinodontiformes</taxon>
        <taxon>Goodeidae</taxon>
        <taxon>Ilyodon</taxon>
    </lineage>
</organism>
<proteinExistence type="predicted"/>
<reference evidence="2 3" key="1">
    <citation type="submission" date="2021-06" db="EMBL/GenBank/DDBJ databases">
        <authorList>
            <person name="Palmer J.M."/>
        </authorList>
    </citation>
    <scope>NUCLEOTIDE SEQUENCE [LARGE SCALE GENOMIC DNA]</scope>
    <source>
        <strain evidence="3">if_2019</strain>
        <tissue evidence="2">Muscle</tissue>
    </source>
</reference>